<gene>
    <name evidence="2" type="ORF">LBV24_10430</name>
</gene>
<dbReference type="PANTHER" id="PTHR31956:SF1">
    <property type="entry name" value="NON-SPECIFIC PHOSPHOLIPASE C1"/>
    <property type="match status" value="1"/>
</dbReference>
<comment type="caution">
    <text evidence="2">The sequence shown here is derived from an EMBL/GenBank/DDBJ whole genome shotgun (WGS) entry which is preliminary data.</text>
</comment>
<keyword evidence="1" id="KW-0378">Hydrolase</keyword>
<dbReference type="RefSeq" id="WP_224478587.1">
    <property type="nucleotide sequence ID" value="NZ_JAIUJS010000004.1"/>
</dbReference>
<name>A0ABS7Y135_9FLAO</name>
<proteinExistence type="predicted"/>
<sequence length="717" mass="80632">MKTFLLNRSETGNSFGLWQFTPSGNELFTKVSIDLGSGLDSTYQMISIGNYILIWGRMYTSNGLDQYPYVLREFDSNQSNPLEGKVIQSGNWPVTKFYQYWTTYSGKDADHDQLTLIPMGTFVLFFVGAEGRGTYSLFNFDPNFLNPNTTDPLIESEVQVGSVAFQSIQAGHELIPLNNYVLDRMPDKTSYRIWSFDPQDKCPLSVPAVVESSFQNIPAENQLITMGEYLLSWSPTDLSFTIFSLDPNAVDPFGEILHQGYLPNEMQGSSSLLTIQARDNNLLSTNPRPGTIEYMRSKIKHVVYYMLESRSFDNVCGWLYENDQSSINFIGSDEPYNGASTSNYNWFKGKQIFTSKFKGGIPSKNYELNDQSADPFHSVADKFMQMFKDGFSGYINGLSPDMSGFVLNNANPDVMRTLSPEQLPVLNGLASNYAISDSWFSSVCGGTTMNRAFSMTGSAMNKLYSWEGGNVYTEWSKFRHRQSIWKVLYSNGIKDFKIYNAMIWENFAYTYNLFLQGQVPSIDNNACRFKGMLSEFKEDAKNGNLPAFSFLEPFWIAKSGTTSYHPKANLVPGEVALNEIYETLKNSPKWNDTLFVITFSKGGGIYDHVGPPKGVKAWPNDSVNGFDFDQLGERVPAIFVSPWIKQNTVIRSGTDIPFDGTSFAATLLKWFGIPKGKWALGDRMDTAPTIEALFQETEARKDAPILSNPYDKSHPPG</sequence>
<evidence type="ECO:0000313" key="2">
    <source>
        <dbReference type="EMBL" id="MCA0153634.1"/>
    </source>
</evidence>
<dbReference type="InterPro" id="IPR017850">
    <property type="entry name" value="Alkaline_phosphatase_core_sf"/>
</dbReference>
<dbReference type="Proteomes" id="UP001198402">
    <property type="component" value="Unassembled WGS sequence"/>
</dbReference>
<reference evidence="3" key="1">
    <citation type="submission" date="2023-07" db="EMBL/GenBank/DDBJ databases">
        <authorList>
            <person name="Yue Y."/>
        </authorList>
    </citation>
    <scope>NUCLEOTIDE SEQUENCE [LARGE SCALE GENOMIC DNA]</scope>
    <source>
        <strain evidence="3">2Y89</strain>
    </source>
</reference>
<dbReference type="EMBL" id="JAIUJS010000004">
    <property type="protein sequence ID" value="MCA0153634.1"/>
    <property type="molecule type" value="Genomic_DNA"/>
</dbReference>
<keyword evidence="3" id="KW-1185">Reference proteome</keyword>
<accession>A0ABS7Y135</accession>
<dbReference type="SUPFAM" id="SSF53649">
    <property type="entry name" value="Alkaline phosphatase-like"/>
    <property type="match status" value="1"/>
</dbReference>
<evidence type="ECO:0000313" key="3">
    <source>
        <dbReference type="Proteomes" id="UP001198402"/>
    </source>
</evidence>
<organism evidence="2 3">
    <name type="scientific">Winogradskyella vincentii</name>
    <dbReference type="NCBI Taxonomy" id="2877122"/>
    <lineage>
        <taxon>Bacteria</taxon>
        <taxon>Pseudomonadati</taxon>
        <taxon>Bacteroidota</taxon>
        <taxon>Flavobacteriia</taxon>
        <taxon>Flavobacteriales</taxon>
        <taxon>Flavobacteriaceae</taxon>
        <taxon>Winogradskyella</taxon>
    </lineage>
</organism>
<dbReference type="Pfam" id="PF04185">
    <property type="entry name" value="Phosphoesterase"/>
    <property type="match status" value="1"/>
</dbReference>
<protein>
    <submittedName>
        <fullName evidence="2">Alkaline phosphatase family protein</fullName>
    </submittedName>
</protein>
<evidence type="ECO:0000256" key="1">
    <source>
        <dbReference type="ARBA" id="ARBA00022801"/>
    </source>
</evidence>
<dbReference type="InterPro" id="IPR007312">
    <property type="entry name" value="Phosphoesterase"/>
</dbReference>
<dbReference type="Gene3D" id="3.40.720.10">
    <property type="entry name" value="Alkaline Phosphatase, subunit A"/>
    <property type="match status" value="2"/>
</dbReference>
<dbReference type="PANTHER" id="PTHR31956">
    <property type="entry name" value="NON-SPECIFIC PHOSPHOLIPASE C4-RELATED"/>
    <property type="match status" value="1"/>
</dbReference>